<accession>A0A8J5SEK2</accession>
<keyword evidence="9" id="KW-1185">Reference proteome</keyword>
<evidence type="ECO:0000256" key="1">
    <source>
        <dbReference type="ARBA" id="ARBA00022719"/>
    </source>
</evidence>
<organism evidence="8 9">
    <name type="scientific">Zizania palustris</name>
    <name type="common">Northern wild rice</name>
    <dbReference type="NCBI Taxonomy" id="103762"/>
    <lineage>
        <taxon>Eukaryota</taxon>
        <taxon>Viridiplantae</taxon>
        <taxon>Streptophyta</taxon>
        <taxon>Embryophyta</taxon>
        <taxon>Tracheophyta</taxon>
        <taxon>Spermatophyta</taxon>
        <taxon>Magnoliopsida</taxon>
        <taxon>Liliopsida</taxon>
        <taxon>Poales</taxon>
        <taxon>Poaceae</taxon>
        <taxon>BOP clade</taxon>
        <taxon>Oryzoideae</taxon>
        <taxon>Oryzeae</taxon>
        <taxon>Zizaniinae</taxon>
        <taxon>Zizania</taxon>
    </lineage>
</organism>
<dbReference type="PANTHER" id="PTHR36728:SF2">
    <property type="entry name" value="NAD(P)H-QUINONE OXIDOREDUCTASE SUBUNIT O, CHLOROPLASTIC"/>
    <property type="match status" value="1"/>
</dbReference>
<evidence type="ECO:0000313" key="9">
    <source>
        <dbReference type="Proteomes" id="UP000729402"/>
    </source>
</evidence>
<dbReference type="Proteomes" id="UP000729402">
    <property type="component" value="Unassembled WGS sequence"/>
</dbReference>
<evidence type="ECO:0000256" key="3">
    <source>
        <dbReference type="ARBA" id="ARBA00022957"/>
    </source>
</evidence>
<evidence type="ECO:0000256" key="2">
    <source>
        <dbReference type="ARBA" id="ARBA00022857"/>
    </source>
</evidence>
<reference evidence="8" key="1">
    <citation type="journal article" date="2021" name="bioRxiv">
        <title>Whole Genome Assembly and Annotation of Northern Wild Rice, Zizania palustris L., Supports a Whole Genome Duplication in the Zizania Genus.</title>
        <authorList>
            <person name="Haas M."/>
            <person name="Kono T."/>
            <person name="Macchietto M."/>
            <person name="Millas R."/>
            <person name="McGilp L."/>
            <person name="Shao M."/>
            <person name="Duquette J."/>
            <person name="Hirsch C.N."/>
            <person name="Kimball J."/>
        </authorList>
    </citation>
    <scope>NUCLEOTIDE SEQUENCE</scope>
    <source>
        <tissue evidence="8">Fresh leaf tissue</tissue>
    </source>
</reference>
<dbReference type="PANTHER" id="PTHR36728">
    <property type="entry name" value="NAD(P)H-QUINONE OXIDOREDUCTASE SUBUNIT O, CHLOROPLASTIC"/>
    <property type="match status" value="1"/>
</dbReference>
<evidence type="ECO:0008006" key="10">
    <source>
        <dbReference type="Google" id="ProtNLM"/>
    </source>
</evidence>
<dbReference type="Pfam" id="PF11910">
    <property type="entry name" value="NdhO"/>
    <property type="match status" value="1"/>
</dbReference>
<dbReference type="InterPro" id="IPR020905">
    <property type="entry name" value="NdhO"/>
</dbReference>
<dbReference type="AlphaFoldDB" id="A0A8J5SEK2"/>
<keyword evidence="2" id="KW-0521">NADP</keyword>
<proteinExistence type="predicted"/>
<keyword evidence="4" id="KW-1278">Translocase</keyword>
<keyword evidence="6" id="KW-0472">Membrane</keyword>
<feature type="region of interest" description="Disordered" evidence="7">
    <location>
        <begin position="34"/>
        <end position="61"/>
    </location>
</feature>
<name>A0A8J5SEK2_ZIZPA</name>
<dbReference type="EMBL" id="JAAALK010000288">
    <property type="protein sequence ID" value="KAG8053874.1"/>
    <property type="molecule type" value="Genomic_DNA"/>
</dbReference>
<gene>
    <name evidence="8" type="ORF">GUJ93_ZPchr0001g29673</name>
</gene>
<protein>
    <recommendedName>
        <fullName evidence="10">NAD(P)H-quinone oxidoreductase subunit O, chloroplastic</fullName>
    </recommendedName>
</protein>
<dbReference type="GO" id="GO:0048038">
    <property type="term" value="F:quinone binding"/>
    <property type="evidence" value="ECO:0007669"/>
    <property type="project" value="UniProtKB-KW"/>
</dbReference>
<keyword evidence="3" id="KW-0618">Plastoquinone</keyword>
<dbReference type="OrthoDB" id="2014260at2759"/>
<reference evidence="8" key="2">
    <citation type="submission" date="2021-02" db="EMBL/GenBank/DDBJ databases">
        <authorList>
            <person name="Kimball J.A."/>
            <person name="Haas M.W."/>
            <person name="Macchietto M."/>
            <person name="Kono T."/>
            <person name="Duquette J."/>
            <person name="Shao M."/>
        </authorList>
    </citation>
    <scope>NUCLEOTIDE SEQUENCE</scope>
    <source>
        <tissue evidence="8">Fresh leaf tissue</tissue>
    </source>
</reference>
<evidence type="ECO:0000256" key="6">
    <source>
        <dbReference type="ARBA" id="ARBA00023136"/>
    </source>
</evidence>
<evidence type="ECO:0000256" key="5">
    <source>
        <dbReference type="ARBA" id="ARBA00023027"/>
    </source>
</evidence>
<keyword evidence="5" id="KW-0520">NAD</keyword>
<dbReference type="GO" id="GO:0005886">
    <property type="term" value="C:plasma membrane"/>
    <property type="evidence" value="ECO:0007669"/>
    <property type="project" value="InterPro"/>
</dbReference>
<evidence type="ECO:0000256" key="4">
    <source>
        <dbReference type="ARBA" id="ARBA00022967"/>
    </source>
</evidence>
<evidence type="ECO:0000313" key="8">
    <source>
        <dbReference type="EMBL" id="KAG8053874.1"/>
    </source>
</evidence>
<comment type="caution">
    <text evidence="8">The sequence shown here is derived from an EMBL/GenBank/DDBJ whole genome shotgun (WGS) entry which is preliminary data.</text>
</comment>
<sequence>MEALLSSPRALFSVTPHTPAAAWVSARRRRDALVKASASADPTGEEKPAAAGDGQAPAPAPKKILKKKPVYSMKKGQIVRVEKEKYLNSINVSTDRMLLPFPIPFPVLGCNLTSFSVWLLPAYHPFQYLSVGHPPFYKGLDYIYEDRGEVLDIRIFETGEYALIAWVGIPTPPAWLPTYMLIKSDKLDYERI</sequence>
<dbReference type="GO" id="GO:0016655">
    <property type="term" value="F:oxidoreductase activity, acting on NAD(P)H, quinone or similar compound as acceptor"/>
    <property type="evidence" value="ECO:0007669"/>
    <property type="project" value="InterPro"/>
</dbReference>
<keyword evidence="1" id="KW-0874">Quinone</keyword>
<evidence type="ECO:0000256" key="7">
    <source>
        <dbReference type="SAM" id="MobiDB-lite"/>
    </source>
</evidence>